<gene>
    <name evidence="1" type="ORF">pdam_00018017</name>
</gene>
<keyword evidence="2" id="KW-1185">Reference proteome</keyword>
<accession>A0A3M6TF64</accession>
<proteinExistence type="predicted"/>
<dbReference type="OrthoDB" id="5987011at2759"/>
<dbReference type="Proteomes" id="UP000275408">
    <property type="component" value="Unassembled WGS sequence"/>
</dbReference>
<evidence type="ECO:0000313" key="2">
    <source>
        <dbReference type="Proteomes" id="UP000275408"/>
    </source>
</evidence>
<dbReference type="EMBL" id="RCHS01003690">
    <property type="protein sequence ID" value="RMX40015.1"/>
    <property type="molecule type" value="Genomic_DNA"/>
</dbReference>
<protein>
    <submittedName>
        <fullName evidence="1">Uncharacterized protein</fullName>
    </submittedName>
</protein>
<organism evidence="1 2">
    <name type="scientific">Pocillopora damicornis</name>
    <name type="common">Cauliflower coral</name>
    <name type="synonym">Millepora damicornis</name>
    <dbReference type="NCBI Taxonomy" id="46731"/>
    <lineage>
        <taxon>Eukaryota</taxon>
        <taxon>Metazoa</taxon>
        <taxon>Cnidaria</taxon>
        <taxon>Anthozoa</taxon>
        <taxon>Hexacorallia</taxon>
        <taxon>Scleractinia</taxon>
        <taxon>Astrocoeniina</taxon>
        <taxon>Pocilloporidae</taxon>
        <taxon>Pocillopora</taxon>
    </lineage>
</organism>
<comment type="caution">
    <text evidence="1">The sequence shown here is derived from an EMBL/GenBank/DDBJ whole genome shotgun (WGS) entry which is preliminary data.</text>
</comment>
<dbReference type="AlphaFoldDB" id="A0A3M6TF64"/>
<reference evidence="1 2" key="1">
    <citation type="journal article" date="2018" name="Sci. Rep.">
        <title>Comparative analysis of the Pocillopora damicornis genome highlights role of immune system in coral evolution.</title>
        <authorList>
            <person name="Cunning R."/>
            <person name="Bay R.A."/>
            <person name="Gillette P."/>
            <person name="Baker A.C."/>
            <person name="Traylor-Knowles N."/>
        </authorList>
    </citation>
    <scope>NUCLEOTIDE SEQUENCE [LARGE SCALE GENOMIC DNA]</scope>
    <source>
        <strain evidence="1">RSMAS</strain>
        <tissue evidence="1">Whole animal</tissue>
    </source>
</reference>
<evidence type="ECO:0000313" key="1">
    <source>
        <dbReference type="EMBL" id="RMX40015.1"/>
    </source>
</evidence>
<sequence>MLVHGDLAHDALTLKLEEVVDPYPSEQPACCARDDSMNFKNQACDNNGCDHIHGQTKGCGKSWIVVQNNRTKGKSIEFAGAGYLSEHGLNTGATTKGRICSPFSGMLLSANLLFAIEDKVFDKKVEMLPTQTLIAQDFQIVFATHVPFKEAKESAVEDTKAKCRQVSCQDRKALKEALIEVLDEMRSKELALDESSCHGCSRHLIKDVVRDCEKIFTLADILNGYPVFSMTNALKILEVIQEVFMDIPNFEESLAPTFENSNGSVLQEEPNVNNWFDFETISLGIDSDPERQKQTHMELSRHIQLHILSSFETNNRNRKDSLALVSARILSSNNLRRQSFHMAIAV</sequence>
<name>A0A3M6TF64_POCDA</name>